<dbReference type="InterPro" id="IPR009003">
    <property type="entry name" value="Peptidase_S1_PA"/>
</dbReference>
<accession>A0AA36CJN7</accession>
<feature type="non-terminal residue" evidence="3">
    <location>
        <position position="642"/>
    </location>
</feature>
<feature type="domain" description="Peptidase S1" evidence="2">
    <location>
        <begin position="60"/>
        <end position="361"/>
    </location>
</feature>
<gene>
    <name evidence="3" type="ORF">MSPICULIGERA_LOCUS8072</name>
</gene>
<keyword evidence="4" id="KW-1185">Reference proteome</keyword>
<dbReference type="Proteomes" id="UP001177023">
    <property type="component" value="Unassembled WGS sequence"/>
</dbReference>
<feature type="region of interest" description="Disordered" evidence="1">
    <location>
        <begin position="617"/>
        <end position="642"/>
    </location>
</feature>
<dbReference type="PANTHER" id="PTHR24260">
    <property type="match status" value="1"/>
</dbReference>
<dbReference type="GO" id="GO:0004252">
    <property type="term" value="F:serine-type endopeptidase activity"/>
    <property type="evidence" value="ECO:0007669"/>
    <property type="project" value="InterPro"/>
</dbReference>
<dbReference type="InterPro" id="IPR001314">
    <property type="entry name" value="Peptidase_S1A"/>
</dbReference>
<dbReference type="GO" id="GO:0006508">
    <property type="term" value="P:proteolysis"/>
    <property type="evidence" value="ECO:0007669"/>
    <property type="project" value="InterPro"/>
</dbReference>
<dbReference type="SMART" id="SM00020">
    <property type="entry name" value="Tryp_SPc"/>
    <property type="match status" value="1"/>
</dbReference>
<dbReference type="PRINTS" id="PR00722">
    <property type="entry name" value="CHYMOTRYPSIN"/>
</dbReference>
<evidence type="ECO:0000313" key="4">
    <source>
        <dbReference type="Proteomes" id="UP001177023"/>
    </source>
</evidence>
<reference evidence="3" key="1">
    <citation type="submission" date="2023-06" db="EMBL/GenBank/DDBJ databases">
        <authorList>
            <person name="Delattre M."/>
        </authorList>
    </citation>
    <scope>NUCLEOTIDE SEQUENCE</scope>
    <source>
        <strain evidence="3">AF72</strain>
    </source>
</reference>
<dbReference type="InterPro" id="IPR051333">
    <property type="entry name" value="CLIP_Serine_Protease"/>
</dbReference>
<feature type="compositionally biased region" description="Basic residues" evidence="1">
    <location>
        <begin position="628"/>
        <end position="642"/>
    </location>
</feature>
<evidence type="ECO:0000256" key="1">
    <source>
        <dbReference type="SAM" id="MobiDB-lite"/>
    </source>
</evidence>
<dbReference type="PANTHER" id="PTHR24260:SF132">
    <property type="entry name" value="PEPTIDASE S1 DOMAIN-CONTAINING PROTEIN"/>
    <property type="match status" value="1"/>
</dbReference>
<dbReference type="InterPro" id="IPR043504">
    <property type="entry name" value="Peptidase_S1_PA_chymotrypsin"/>
</dbReference>
<protein>
    <recommendedName>
        <fullName evidence="2">Peptidase S1 domain-containing protein</fullName>
    </recommendedName>
</protein>
<comment type="caution">
    <text evidence="3">The sequence shown here is derived from an EMBL/GenBank/DDBJ whole genome shotgun (WGS) entry which is preliminary data.</text>
</comment>
<dbReference type="EMBL" id="CATQJA010002076">
    <property type="protein sequence ID" value="CAJ0569599.1"/>
    <property type="molecule type" value="Genomic_DNA"/>
</dbReference>
<dbReference type="InterPro" id="IPR001254">
    <property type="entry name" value="Trypsin_dom"/>
</dbReference>
<dbReference type="PROSITE" id="PS50240">
    <property type="entry name" value="TRYPSIN_DOM"/>
    <property type="match status" value="1"/>
</dbReference>
<organism evidence="3 4">
    <name type="scientific">Mesorhabditis spiculigera</name>
    <dbReference type="NCBI Taxonomy" id="96644"/>
    <lineage>
        <taxon>Eukaryota</taxon>
        <taxon>Metazoa</taxon>
        <taxon>Ecdysozoa</taxon>
        <taxon>Nematoda</taxon>
        <taxon>Chromadorea</taxon>
        <taxon>Rhabditida</taxon>
        <taxon>Rhabditina</taxon>
        <taxon>Rhabditomorpha</taxon>
        <taxon>Rhabditoidea</taxon>
        <taxon>Rhabditidae</taxon>
        <taxon>Mesorhabditinae</taxon>
        <taxon>Mesorhabditis</taxon>
    </lineage>
</organism>
<name>A0AA36CJN7_9BILA</name>
<dbReference type="Gene3D" id="2.40.10.10">
    <property type="entry name" value="Trypsin-like serine proteases"/>
    <property type="match status" value="2"/>
</dbReference>
<evidence type="ECO:0000313" key="3">
    <source>
        <dbReference type="EMBL" id="CAJ0569599.1"/>
    </source>
</evidence>
<evidence type="ECO:0000259" key="2">
    <source>
        <dbReference type="PROSITE" id="PS50240"/>
    </source>
</evidence>
<dbReference type="AlphaFoldDB" id="A0AA36CJN7"/>
<sequence length="642" mass="71956">MQVKVLAGATEIKTKSSVRQEVNVDHFVFHKQYSHVPISPEQPFRKADIALLRLTTPLKLIRGQVWPTTIVKKNSNIERAGVEAKRCTGSIMNKDTVLTAAQCVQGVPQSELKIIAGVADIRAHSLHNVSEQQREIARIWVHDDFKSVESTWPNPLNPKDVYSAKFHVNDVALLVLKNPLERVADEVWPVIVPDPKAPLDATGAYEATLLGWGLIREDNGSHISSRDLRSVGVSLALPSGSTECVGEEYHEQVLCSQDGERAIPCWGDLGAPAVVLMAAKQPPGMKFNVLVAMATNYDGECDGLQLGWTILTGKPCDVFHTDKPYQQLSRQMVWDRVVLPSLEDHLVCCGTTIPWPHAVAFLDAWEGDRDHRAVLLRDPPAFFEDLSSRMVTFGHWPRSITDRLLREKPCPPGMYWISYDFLYTLVHWEDLLLCVHRVNSDGTVGRLAAYSKWKSDEAVNIGETKLKKGLYVIIAHSLGLVGVVGKKRRAALVVHCERQFTARLIPCAPLMYTDSLIELVARKGRQYACNVRAKTEEGEEKSQGFLFQLEHDKFAGTMVMLENLDPDCHLQAQLDTTNVSNYLYVKSRPADVLASSVPPMHRQLIFIMTPRPGIGYLDPEEEAEGPRKSNKKKHKLIERHCR</sequence>
<proteinExistence type="predicted"/>
<dbReference type="Pfam" id="PF00089">
    <property type="entry name" value="Trypsin"/>
    <property type="match status" value="1"/>
</dbReference>
<dbReference type="SUPFAM" id="SSF50494">
    <property type="entry name" value="Trypsin-like serine proteases"/>
    <property type="match status" value="2"/>
</dbReference>